<comment type="caution">
    <text evidence="1">The sequence shown here is derived from an EMBL/GenBank/DDBJ whole genome shotgun (WGS) entry which is preliminary data.</text>
</comment>
<dbReference type="EMBL" id="AGXW01000001">
    <property type="protein sequence ID" value="EKJ92725.1"/>
    <property type="molecule type" value="Genomic_DNA"/>
</dbReference>
<accession>K5CTI5</accession>
<proteinExistence type="predicted"/>
<organism evidence="1 2">
    <name type="scientific">Bacteroides finegoldii CL09T03C10</name>
    <dbReference type="NCBI Taxonomy" id="997888"/>
    <lineage>
        <taxon>Bacteria</taxon>
        <taxon>Pseudomonadati</taxon>
        <taxon>Bacteroidota</taxon>
        <taxon>Bacteroidia</taxon>
        <taxon>Bacteroidales</taxon>
        <taxon>Bacteroidaceae</taxon>
        <taxon>Bacteroides</taxon>
    </lineage>
</organism>
<sequence>MHSLPGFIIFFHEVSFFSSDKYKNFQRTTSLRLFIFFYCKKLKY</sequence>
<evidence type="ECO:0000313" key="1">
    <source>
        <dbReference type="EMBL" id="EKJ92725.1"/>
    </source>
</evidence>
<dbReference type="AlphaFoldDB" id="K5CTI5"/>
<protein>
    <submittedName>
        <fullName evidence="1">Uncharacterized protein</fullName>
    </submittedName>
</protein>
<reference evidence="1 2" key="1">
    <citation type="submission" date="2012-02" db="EMBL/GenBank/DDBJ databases">
        <title>The Genome Sequence of Bacteroides finegoldii CL09T03C10.</title>
        <authorList>
            <consortium name="The Broad Institute Genome Sequencing Platform"/>
            <person name="Earl A."/>
            <person name="Ward D."/>
            <person name="Feldgarden M."/>
            <person name="Gevers D."/>
            <person name="Zitomersky N.L."/>
            <person name="Coyne M.J."/>
            <person name="Comstock L.E."/>
            <person name="Young S.K."/>
            <person name="Zeng Q."/>
            <person name="Gargeya S."/>
            <person name="Fitzgerald M."/>
            <person name="Haas B."/>
            <person name="Abouelleil A."/>
            <person name="Alvarado L."/>
            <person name="Arachchi H.M."/>
            <person name="Berlin A."/>
            <person name="Chapman S.B."/>
            <person name="Gearin G."/>
            <person name="Goldberg J."/>
            <person name="Griggs A."/>
            <person name="Gujja S."/>
            <person name="Hansen M."/>
            <person name="Heiman D."/>
            <person name="Howarth C."/>
            <person name="Larimer J."/>
            <person name="Lui A."/>
            <person name="MacDonald P.J.P."/>
            <person name="McCowen C."/>
            <person name="Montmayeur A."/>
            <person name="Murphy C."/>
            <person name="Neiman D."/>
            <person name="Pearson M."/>
            <person name="Priest M."/>
            <person name="Roberts A."/>
            <person name="Saif S."/>
            <person name="Shea T."/>
            <person name="Sisk P."/>
            <person name="Stolte C."/>
            <person name="Sykes S."/>
            <person name="Wortman J."/>
            <person name="Nusbaum C."/>
            <person name="Birren B."/>
        </authorList>
    </citation>
    <scope>NUCLEOTIDE SEQUENCE [LARGE SCALE GENOMIC DNA]</scope>
    <source>
        <strain evidence="1 2">CL09T03C10</strain>
    </source>
</reference>
<evidence type="ECO:0000313" key="2">
    <source>
        <dbReference type="Proteomes" id="UP000007995"/>
    </source>
</evidence>
<name>K5CTI5_9BACE</name>
<gene>
    <name evidence="1" type="ORF">HMPREF1057_00023</name>
</gene>
<dbReference type="Proteomes" id="UP000007995">
    <property type="component" value="Unassembled WGS sequence"/>
</dbReference>
<dbReference type="HOGENOM" id="CLU_3212377_0_0_10"/>